<name>A0ACC5T552_ENSAD</name>
<dbReference type="EMBL" id="JAGGJR010000013">
    <property type="protein sequence ID" value="MBP1875963.1"/>
    <property type="molecule type" value="Genomic_DNA"/>
</dbReference>
<keyword evidence="2" id="KW-1185">Reference proteome</keyword>
<evidence type="ECO:0000313" key="2">
    <source>
        <dbReference type="Proteomes" id="UP000823773"/>
    </source>
</evidence>
<protein>
    <submittedName>
        <fullName evidence="1">Uncharacterized protein</fullName>
    </submittedName>
</protein>
<dbReference type="Proteomes" id="UP000823773">
    <property type="component" value="Unassembled WGS sequence"/>
</dbReference>
<proteinExistence type="predicted"/>
<evidence type="ECO:0000313" key="1">
    <source>
        <dbReference type="EMBL" id="MBP1875963.1"/>
    </source>
</evidence>
<comment type="caution">
    <text evidence="1">The sequence shown here is derived from an EMBL/GenBank/DDBJ whole genome shotgun (WGS) entry which is preliminary data.</text>
</comment>
<reference evidence="1" key="1">
    <citation type="submission" date="2021-03" db="EMBL/GenBank/DDBJ databases">
        <title>Genomic Encyclopedia of Type Strains, Phase IV (KMG-IV): sequencing the most valuable type-strain genomes for metagenomic binning, comparative biology and taxonomic classification.</title>
        <authorList>
            <person name="Goeker M."/>
        </authorList>
    </citation>
    <scope>NUCLEOTIDE SEQUENCE</scope>
    <source>
        <strain evidence="1">DSM 18131</strain>
    </source>
</reference>
<accession>A0ACC5T552</accession>
<gene>
    <name evidence="1" type="ORF">J2Z19_005711</name>
</gene>
<sequence>MTTTDDQRRAGRRGRRDRLEWRRRCEGDRLASKIVRAMAANLGSIVRYEPYPLARAQALNFPRD</sequence>
<organism evidence="1 2">
    <name type="scientific">Ensifer adhaerens</name>
    <name type="common">Sinorhizobium morelense</name>
    <dbReference type="NCBI Taxonomy" id="106592"/>
    <lineage>
        <taxon>Bacteria</taxon>
        <taxon>Pseudomonadati</taxon>
        <taxon>Pseudomonadota</taxon>
        <taxon>Alphaproteobacteria</taxon>
        <taxon>Hyphomicrobiales</taxon>
        <taxon>Rhizobiaceae</taxon>
        <taxon>Sinorhizobium/Ensifer group</taxon>
        <taxon>Ensifer</taxon>
    </lineage>
</organism>